<gene>
    <name evidence="3" type="ORF">ACFFGV_19745</name>
</gene>
<evidence type="ECO:0000313" key="4">
    <source>
        <dbReference type="Proteomes" id="UP001589836"/>
    </source>
</evidence>
<dbReference type="SUPFAM" id="SSF47413">
    <property type="entry name" value="lambda repressor-like DNA-binding domains"/>
    <property type="match status" value="1"/>
</dbReference>
<dbReference type="Gene3D" id="1.10.260.40">
    <property type="entry name" value="lambda repressor-like DNA-binding domains"/>
    <property type="match status" value="1"/>
</dbReference>
<dbReference type="InterPro" id="IPR001387">
    <property type="entry name" value="Cro/C1-type_HTH"/>
</dbReference>
<dbReference type="InterPro" id="IPR010982">
    <property type="entry name" value="Lambda_DNA-bd_dom_sf"/>
</dbReference>
<proteinExistence type="predicted"/>
<dbReference type="PROSITE" id="PS50943">
    <property type="entry name" value="HTH_CROC1"/>
    <property type="match status" value="1"/>
</dbReference>
<feature type="domain" description="HTH cro/C1-type" evidence="2">
    <location>
        <begin position="6"/>
        <end position="60"/>
    </location>
</feature>
<dbReference type="Proteomes" id="UP001589836">
    <property type="component" value="Unassembled WGS sequence"/>
</dbReference>
<evidence type="ECO:0000313" key="3">
    <source>
        <dbReference type="EMBL" id="MFC0525815.1"/>
    </source>
</evidence>
<accession>A0ABV6LTU2</accession>
<evidence type="ECO:0000256" key="1">
    <source>
        <dbReference type="ARBA" id="ARBA00023125"/>
    </source>
</evidence>
<dbReference type="PANTHER" id="PTHR46558">
    <property type="entry name" value="TRACRIPTIONAL REGULATORY PROTEIN-RELATED-RELATED"/>
    <property type="match status" value="1"/>
</dbReference>
<name>A0ABV6LTU2_9BACI</name>
<protein>
    <submittedName>
        <fullName evidence="3">Helix-turn-helix domain-containing protein</fullName>
    </submittedName>
</protein>
<reference evidence="3 4" key="1">
    <citation type="submission" date="2024-09" db="EMBL/GenBank/DDBJ databases">
        <authorList>
            <person name="Sun Q."/>
            <person name="Mori K."/>
        </authorList>
    </citation>
    <scope>NUCLEOTIDE SEQUENCE [LARGE SCALE GENOMIC DNA]</scope>
    <source>
        <strain evidence="3 4">NCAIM B.02529</strain>
    </source>
</reference>
<keyword evidence="4" id="KW-1185">Reference proteome</keyword>
<dbReference type="EMBL" id="JBHLTP010000022">
    <property type="protein sequence ID" value="MFC0525815.1"/>
    <property type="molecule type" value="Genomic_DNA"/>
</dbReference>
<dbReference type="SMART" id="SM00530">
    <property type="entry name" value="HTH_XRE"/>
    <property type="match status" value="1"/>
</dbReference>
<keyword evidence="1" id="KW-0238">DNA-binding</keyword>
<dbReference type="PANTHER" id="PTHR46558:SF11">
    <property type="entry name" value="HTH-TYPE TRANSCRIPTIONAL REGULATOR XRE"/>
    <property type="match status" value="1"/>
</dbReference>
<organism evidence="3 4">
    <name type="scientific">Pontibacillus salicampi</name>
    <dbReference type="NCBI Taxonomy" id="1449801"/>
    <lineage>
        <taxon>Bacteria</taxon>
        <taxon>Bacillati</taxon>
        <taxon>Bacillota</taxon>
        <taxon>Bacilli</taxon>
        <taxon>Bacillales</taxon>
        <taxon>Bacillaceae</taxon>
        <taxon>Pontibacillus</taxon>
    </lineage>
</organism>
<evidence type="ECO:0000259" key="2">
    <source>
        <dbReference type="PROSITE" id="PS50943"/>
    </source>
</evidence>
<comment type="caution">
    <text evidence="3">The sequence shown here is derived from an EMBL/GenBank/DDBJ whole genome shotgun (WGS) entry which is preliminary data.</text>
</comment>
<dbReference type="Pfam" id="PF12844">
    <property type="entry name" value="HTH_19"/>
    <property type="match status" value="1"/>
</dbReference>
<sequence>MLNKRLRELRKGTGLNQEEISKRFGVARTTYAMYEQGQRTPDYETLQKMADYFEVTTDYLLGRSDKPSYTAAEEKSEEDKELEKLLDDPNFSIAFKEFSESPEENREKALEFLRYLNSQKKKDQE</sequence>
<dbReference type="RefSeq" id="WP_377351541.1">
    <property type="nucleotide sequence ID" value="NZ_JBHLTP010000022.1"/>
</dbReference>
<dbReference type="CDD" id="cd00093">
    <property type="entry name" value="HTH_XRE"/>
    <property type="match status" value="1"/>
</dbReference>